<evidence type="ECO:0000313" key="2">
    <source>
        <dbReference type="EMBL" id="KAF1938266.1"/>
    </source>
</evidence>
<evidence type="ECO:0000256" key="1">
    <source>
        <dbReference type="SAM" id="MobiDB-lite"/>
    </source>
</evidence>
<feature type="region of interest" description="Disordered" evidence="1">
    <location>
        <begin position="60"/>
        <end position="131"/>
    </location>
</feature>
<accession>A0A6A5SIC4</accession>
<sequence>MPTNWQSKEVIDRLMAAVIASFDNKINYTRIARLYGDSVNYDAIKNFMRIPKKIALQLKAEDESRSVSSPAKPRTKKGGDASLTKGAVQTGRVTKKKAAAPNIKSEVVVKGPEDDMTVHSGSGGEELHEYM</sequence>
<reference evidence="2" key="1">
    <citation type="journal article" date="2020" name="Stud. Mycol.">
        <title>101 Dothideomycetes genomes: a test case for predicting lifestyles and emergence of pathogens.</title>
        <authorList>
            <person name="Haridas S."/>
            <person name="Albert R."/>
            <person name="Binder M."/>
            <person name="Bloem J."/>
            <person name="Labutti K."/>
            <person name="Salamov A."/>
            <person name="Andreopoulos B."/>
            <person name="Baker S."/>
            <person name="Barry K."/>
            <person name="Bills G."/>
            <person name="Bluhm B."/>
            <person name="Cannon C."/>
            <person name="Castanera R."/>
            <person name="Culley D."/>
            <person name="Daum C."/>
            <person name="Ezra D."/>
            <person name="Gonzalez J."/>
            <person name="Henrissat B."/>
            <person name="Kuo A."/>
            <person name="Liang C."/>
            <person name="Lipzen A."/>
            <person name="Lutzoni F."/>
            <person name="Magnuson J."/>
            <person name="Mondo S."/>
            <person name="Nolan M."/>
            <person name="Ohm R."/>
            <person name="Pangilinan J."/>
            <person name="Park H.-J."/>
            <person name="Ramirez L."/>
            <person name="Alfaro M."/>
            <person name="Sun H."/>
            <person name="Tritt A."/>
            <person name="Yoshinaga Y."/>
            <person name="Zwiers L.-H."/>
            <person name="Turgeon B."/>
            <person name="Goodwin S."/>
            <person name="Spatafora J."/>
            <person name="Crous P."/>
            <person name="Grigoriev I."/>
        </authorList>
    </citation>
    <scope>NUCLEOTIDE SEQUENCE</scope>
    <source>
        <strain evidence="2">CBS 161.51</strain>
    </source>
</reference>
<keyword evidence="3" id="KW-1185">Reference proteome</keyword>
<evidence type="ECO:0000313" key="3">
    <source>
        <dbReference type="Proteomes" id="UP000800038"/>
    </source>
</evidence>
<gene>
    <name evidence="2" type="ORF">EJ02DRAFT_354917</name>
</gene>
<name>A0A6A5SIC4_9PLEO</name>
<organism evidence="2 3">
    <name type="scientific">Clathrospora elynae</name>
    <dbReference type="NCBI Taxonomy" id="706981"/>
    <lineage>
        <taxon>Eukaryota</taxon>
        <taxon>Fungi</taxon>
        <taxon>Dikarya</taxon>
        <taxon>Ascomycota</taxon>
        <taxon>Pezizomycotina</taxon>
        <taxon>Dothideomycetes</taxon>
        <taxon>Pleosporomycetidae</taxon>
        <taxon>Pleosporales</taxon>
        <taxon>Diademaceae</taxon>
        <taxon>Clathrospora</taxon>
    </lineage>
</organism>
<dbReference type="AlphaFoldDB" id="A0A6A5SIC4"/>
<protein>
    <submittedName>
        <fullName evidence="2">Uncharacterized protein</fullName>
    </submittedName>
</protein>
<dbReference type="EMBL" id="ML976110">
    <property type="protein sequence ID" value="KAF1938266.1"/>
    <property type="molecule type" value="Genomic_DNA"/>
</dbReference>
<proteinExistence type="predicted"/>
<dbReference type="Proteomes" id="UP000800038">
    <property type="component" value="Unassembled WGS sequence"/>
</dbReference>
<dbReference type="OrthoDB" id="4828117at2759"/>